<reference evidence="2 3" key="1">
    <citation type="submission" date="2020-03" db="EMBL/GenBank/DDBJ databases">
        <title>WGS of the type strain of Planosporangium spp.</title>
        <authorList>
            <person name="Thawai C."/>
        </authorList>
    </citation>
    <scope>NUCLEOTIDE SEQUENCE [LARGE SCALE GENOMIC DNA]</scope>
    <source>
        <strain evidence="2 3">TBRC 5610</strain>
    </source>
</reference>
<dbReference type="PANTHER" id="PTHR40761">
    <property type="entry name" value="CONSERVED INTEGRAL MEMBRANE ALANINE VALINE AND LEUCINE RICH PROTEIN-RELATED"/>
    <property type="match status" value="1"/>
</dbReference>
<feature type="transmembrane region" description="Helical" evidence="1">
    <location>
        <begin position="6"/>
        <end position="26"/>
    </location>
</feature>
<protein>
    <recommendedName>
        <fullName evidence="4">Integral membrane protein</fullName>
    </recommendedName>
</protein>
<feature type="transmembrane region" description="Helical" evidence="1">
    <location>
        <begin position="73"/>
        <end position="96"/>
    </location>
</feature>
<dbReference type="Proteomes" id="UP000722989">
    <property type="component" value="Unassembled WGS sequence"/>
</dbReference>
<keyword evidence="1" id="KW-0472">Membrane</keyword>
<evidence type="ECO:0000313" key="2">
    <source>
        <dbReference type="EMBL" id="NJC73300.1"/>
    </source>
</evidence>
<organism evidence="2 3">
    <name type="scientific">Planosporangium thailandense</name>
    <dbReference type="NCBI Taxonomy" id="765197"/>
    <lineage>
        <taxon>Bacteria</taxon>
        <taxon>Bacillati</taxon>
        <taxon>Actinomycetota</taxon>
        <taxon>Actinomycetes</taxon>
        <taxon>Micromonosporales</taxon>
        <taxon>Micromonosporaceae</taxon>
        <taxon>Planosporangium</taxon>
    </lineage>
</organism>
<proteinExistence type="predicted"/>
<feature type="transmembrane region" description="Helical" evidence="1">
    <location>
        <begin position="247"/>
        <end position="267"/>
    </location>
</feature>
<name>A0ABX0Y6X5_9ACTN</name>
<keyword evidence="1" id="KW-1133">Transmembrane helix</keyword>
<feature type="transmembrane region" description="Helical" evidence="1">
    <location>
        <begin position="193"/>
        <end position="212"/>
    </location>
</feature>
<feature type="transmembrane region" description="Helical" evidence="1">
    <location>
        <begin position="103"/>
        <end position="120"/>
    </location>
</feature>
<sequence length="279" mass="27917">MILGLLGAFASAVCYGVASVLQAVAARSTRQTRDVDPRLLLRLLGRAPFVGGVLLDGAGFAGQFLALRVMPVFLVQAAIASNLAVTALAAVPMLAARLRAREWAAVGTVCAGLAMLALATGSEGTAPISPGFRLALLGCVVVLSGVGFAAGRARDPARSAMLGLVAGLAFGVVALAVRALPDLSPGHLIRDPATYALVAGGVVAFLFFATGLQRGAVTVTTGAMVIGETVAPAAVGVLLLGDHTRPGYAPVAVVGFVIAVAGALALARFGEAEPGNHHP</sequence>
<feature type="transmembrane region" description="Helical" evidence="1">
    <location>
        <begin position="219"/>
        <end position="241"/>
    </location>
</feature>
<feature type="transmembrane region" description="Helical" evidence="1">
    <location>
        <begin position="162"/>
        <end position="181"/>
    </location>
</feature>
<dbReference type="SUPFAM" id="SSF103481">
    <property type="entry name" value="Multidrug resistance efflux transporter EmrE"/>
    <property type="match status" value="1"/>
</dbReference>
<keyword evidence="1" id="KW-0812">Transmembrane</keyword>
<dbReference type="RefSeq" id="WP_167928207.1">
    <property type="nucleotide sequence ID" value="NZ_JAATVY010000028.1"/>
</dbReference>
<feature type="transmembrane region" description="Helical" evidence="1">
    <location>
        <begin position="47"/>
        <end position="67"/>
    </location>
</feature>
<dbReference type="InterPro" id="IPR037185">
    <property type="entry name" value="EmrE-like"/>
</dbReference>
<comment type="caution">
    <text evidence="2">The sequence shown here is derived from an EMBL/GenBank/DDBJ whole genome shotgun (WGS) entry which is preliminary data.</text>
</comment>
<keyword evidence="3" id="KW-1185">Reference proteome</keyword>
<feature type="transmembrane region" description="Helical" evidence="1">
    <location>
        <begin position="132"/>
        <end position="150"/>
    </location>
</feature>
<evidence type="ECO:0008006" key="4">
    <source>
        <dbReference type="Google" id="ProtNLM"/>
    </source>
</evidence>
<accession>A0ABX0Y6X5</accession>
<dbReference type="EMBL" id="JAATVY010000028">
    <property type="protein sequence ID" value="NJC73300.1"/>
    <property type="molecule type" value="Genomic_DNA"/>
</dbReference>
<dbReference type="PANTHER" id="PTHR40761:SF1">
    <property type="entry name" value="CONSERVED INTEGRAL MEMBRANE ALANINE VALINE AND LEUCINE RICH PROTEIN-RELATED"/>
    <property type="match status" value="1"/>
</dbReference>
<evidence type="ECO:0000313" key="3">
    <source>
        <dbReference type="Proteomes" id="UP000722989"/>
    </source>
</evidence>
<gene>
    <name evidence="2" type="ORF">HC031_26790</name>
</gene>
<evidence type="ECO:0000256" key="1">
    <source>
        <dbReference type="SAM" id="Phobius"/>
    </source>
</evidence>